<dbReference type="Gene3D" id="3.40.50.2300">
    <property type="match status" value="1"/>
</dbReference>
<dbReference type="InterPro" id="IPR005467">
    <property type="entry name" value="His_kinase_dom"/>
</dbReference>
<feature type="region of interest" description="Disordered" evidence="7">
    <location>
        <begin position="425"/>
        <end position="463"/>
    </location>
</feature>
<dbReference type="Pfam" id="PF02518">
    <property type="entry name" value="HATPase_c"/>
    <property type="match status" value="1"/>
</dbReference>
<accession>A0AAJ0F3P8</accession>
<feature type="compositionally biased region" description="Polar residues" evidence="7">
    <location>
        <begin position="425"/>
        <end position="441"/>
    </location>
</feature>
<keyword evidence="3 6" id="KW-0597">Phosphoprotein</keyword>
<feature type="region of interest" description="Disordered" evidence="7">
    <location>
        <begin position="219"/>
        <end position="287"/>
    </location>
</feature>
<evidence type="ECO:0000256" key="5">
    <source>
        <dbReference type="ARBA" id="ARBA00022777"/>
    </source>
</evidence>
<dbReference type="AlphaFoldDB" id="A0AAJ0F3P8"/>
<sequence length="1274" mass="139484">MDDILESQAISPEEEIYEYFVPNHVLGSGADATLSALAQLATLRTRTARALVSLIDDKTQYILVEATQTSRIGSFGTDNANNLLFGRMSLSRSMMLCGKALDLLPRQGPRSPFVVSDIQDDARLKDEPFVASHRAVRFFASMPITTKSGANIGAISVMDEVPRPEGLSDAEMVFMDDLSLAVMAHLEMTRAQEGERRSEKMIKGLGIFMKGRTDLNDWWLELGNTPPPGAEETRPQPQADNRHQKEMSTSSTTGIQEQPGPRKSMEAAASGPLQFRPHRSNSTKTIPPRFINASFSLDRQLVSTPMEYARSDGDAATTPARSERHTAPPAPKTVFSVFNEKQQAQLQSATKGDPPDRGQSASTIFIQDFQENAISAKLKEMFIRAGHIIQESIEVDGALFLDASISASSNRSESMTFAEIEQLSATPTPHNSGSDAPSTEPESAVDNESAAQQSKDTATSHRAGENRVCEVLGLWTSEHSSLHGDGASKLVPATESFLHSLLNKYPRGHVFGPGELGAPHTKARRHSKRSDELMEAHSLSKMLPGSRSIAFVPLWDTNKGRGFAGSFFWTVLPTERVLTHSGDLNYLAAFGNSIMAEVNRLDVVGADRAKSDFISSISHELRSPLHGILASAELLHDTTVDLFQYGMIDTIERCGRTLLDTIQHVLDFARINTFTRSRLRPGIVSRQEPLLSVPNINANIDLSLLVEDVVDAVFAGHQFQTTEEGAVVSPGHRRQNNSVDIDAGHFQGGQENRKGPVDVVVDIERRDSWVFHTESGALRRVLMNLFGNALKYTDSGCILVSLQAKDLEPARGRGPKSVITLIVSDTGRGIGQDYLHNGLFTPFTQEDPMNPGTGLGLSIVLQIVRSLAGKVEVTSAVGVGTEVVVTLTMTPAPSSQPHLLTRSSQSSIQRAKERTEGISIGLTGFNVQIDASKRRSGDWHSPSDPSLYLQTSIERAASQWFGMKIAPPSSWKSSPPDIYVANEDPGILGAFGGVPTIVLCSHEKLYREYGQDTTQGSRRGNTDLIHFVSKPCGPHKLARAFEFFLSKTRYESNPSSSASHPERHRVQSLFAQSPDDTPKQMQPLVPPDYFGQLPHNPIVPSRAQSDNVTPVTTTATTTTITTTMTTTTTVTEENKKPLLLLVEDNEINLRLLSHLVFKNNYPYETAVNGLKALEAFQSAKTPYDIVIMDISMPVMDGLESTREIRKWEHSQQGQRQRPPAMIIALTGLGSATTRKEAFESGVNLFLTKPVQLKELRRILEGWLPGAGTSTFSSR</sequence>
<dbReference type="InterPro" id="IPR036097">
    <property type="entry name" value="HisK_dim/P_sf"/>
</dbReference>
<feature type="compositionally biased region" description="Polar residues" evidence="7">
    <location>
        <begin position="247"/>
        <end position="256"/>
    </location>
</feature>
<dbReference type="CDD" id="cd17546">
    <property type="entry name" value="REC_hyHK_CKI1_RcsC-like"/>
    <property type="match status" value="1"/>
</dbReference>
<evidence type="ECO:0000256" key="7">
    <source>
        <dbReference type="SAM" id="MobiDB-lite"/>
    </source>
</evidence>
<dbReference type="SUPFAM" id="SSF55874">
    <property type="entry name" value="ATPase domain of HSP90 chaperone/DNA topoisomerase II/histidine kinase"/>
    <property type="match status" value="1"/>
</dbReference>
<dbReference type="SUPFAM" id="SSF47384">
    <property type="entry name" value="Homodimeric domain of signal transducing histidine kinase"/>
    <property type="match status" value="1"/>
</dbReference>
<dbReference type="InterPro" id="IPR003661">
    <property type="entry name" value="HisK_dim/P_dom"/>
</dbReference>
<dbReference type="InterPro" id="IPR036890">
    <property type="entry name" value="HATPase_C_sf"/>
</dbReference>
<dbReference type="FunFam" id="1.10.287.130:FF:000023">
    <property type="entry name" value="Sensor histidine kinase/response regulator, putative"/>
    <property type="match status" value="1"/>
</dbReference>
<dbReference type="InterPro" id="IPR011006">
    <property type="entry name" value="CheY-like_superfamily"/>
</dbReference>
<dbReference type="PANTHER" id="PTHR43047">
    <property type="entry name" value="TWO-COMPONENT HISTIDINE PROTEIN KINASE"/>
    <property type="match status" value="1"/>
</dbReference>
<keyword evidence="4" id="KW-0808">Transferase</keyword>
<evidence type="ECO:0000256" key="3">
    <source>
        <dbReference type="ARBA" id="ARBA00022553"/>
    </source>
</evidence>
<dbReference type="Gene3D" id="3.30.450.40">
    <property type="match status" value="1"/>
</dbReference>
<dbReference type="GO" id="GO:0009927">
    <property type="term" value="F:histidine phosphotransfer kinase activity"/>
    <property type="evidence" value="ECO:0007669"/>
    <property type="project" value="TreeGrafter"/>
</dbReference>
<gene>
    <name evidence="10" type="ORF">QBC47DRAFT_386999</name>
</gene>
<dbReference type="PROSITE" id="PS50110">
    <property type="entry name" value="RESPONSE_REGULATORY"/>
    <property type="match status" value="1"/>
</dbReference>
<dbReference type="Gene3D" id="1.10.287.130">
    <property type="match status" value="1"/>
</dbReference>
<dbReference type="Proteomes" id="UP001239445">
    <property type="component" value="Unassembled WGS sequence"/>
</dbReference>
<evidence type="ECO:0000256" key="4">
    <source>
        <dbReference type="ARBA" id="ARBA00022679"/>
    </source>
</evidence>
<dbReference type="Pfam" id="PF00512">
    <property type="entry name" value="HisKA"/>
    <property type="match status" value="1"/>
</dbReference>
<dbReference type="InterPro" id="IPR029016">
    <property type="entry name" value="GAF-like_dom_sf"/>
</dbReference>
<dbReference type="InterPro" id="IPR003594">
    <property type="entry name" value="HATPase_dom"/>
</dbReference>
<dbReference type="GO" id="GO:0000155">
    <property type="term" value="F:phosphorelay sensor kinase activity"/>
    <property type="evidence" value="ECO:0007669"/>
    <property type="project" value="InterPro"/>
</dbReference>
<dbReference type="EC" id="2.7.13.3" evidence="2"/>
<evidence type="ECO:0000313" key="11">
    <source>
        <dbReference type="Proteomes" id="UP001239445"/>
    </source>
</evidence>
<feature type="domain" description="Histidine kinase" evidence="8">
    <location>
        <begin position="616"/>
        <end position="891"/>
    </location>
</feature>
<name>A0AAJ0F3P8_9PEZI</name>
<evidence type="ECO:0000259" key="8">
    <source>
        <dbReference type="PROSITE" id="PS50109"/>
    </source>
</evidence>
<organism evidence="10 11">
    <name type="scientific">Echria macrotheca</name>
    <dbReference type="NCBI Taxonomy" id="438768"/>
    <lineage>
        <taxon>Eukaryota</taxon>
        <taxon>Fungi</taxon>
        <taxon>Dikarya</taxon>
        <taxon>Ascomycota</taxon>
        <taxon>Pezizomycotina</taxon>
        <taxon>Sordariomycetes</taxon>
        <taxon>Sordariomycetidae</taxon>
        <taxon>Sordariales</taxon>
        <taxon>Schizotheciaceae</taxon>
        <taxon>Echria</taxon>
    </lineage>
</organism>
<dbReference type="SMART" id="SM00387">
    <property type="entry name" value="HATPase_c"/>
    <property type="match status" value="1"/>
</dbReference>
<reference evidence="10" key="1">
    <citation type="submission" date="2023-06" db="EMBL/GenBank/DDBJ databases">
        <title>Genome-scale phylogeny and comparative genomics of the fungal order Sordariales.</title>
        <authorList>
            <consortium name="Lawrence Berkeley National Laboratory"/>
            <person name="Hensen N."/>
            <person name="Bonometti L."/>
            <person name="Westerberg I."/>
            <person name="Brannstrom I.O."/>
            <person name="Guillou S."/>
            <person name="Cros-Aarteil S."/>
            <person name="Calhoun S."/>
            <person name="Haridas S."/>
            <person name="Kuo A."/>
            <person name="Mondo S."/>
            <person name="Pangilinan J."/>
            <person name="Riley R."/>
            <person name="Labutti K."/>
            <person name="Andreopoulos B."/>
            <person name="Lipzen A."/>
            <person name="Chen C."/>
            <person name="Yanf M."/>
            <person name="Daum C."/>
            <person name="Ng V."/>
            <person name="Clum A."/>
            <person name="Steindorff A."/>
            <person name="Ohm R."/>
            <person name="Martin F."/>
            <person name="Silar P."/>
            <person name="Natvig D."/>
            <person name="Lalanne C."/>
            <person name="Gautier V."/>
            <person name="Ament-Velasquez S.L."/>
            <person name="Kruys A."/>
            <person name="Hutchinson M.I."/>
            <person name="Powell A.J."/>
            <person name="Barry K."/>
            <person name="Miller A.N."/>
            <person name="Grigoriev I.V."/>
            <person name="Debuchy R."/>
            <person name="Gladieux P."/>
            <person name="Thoren M.H."/>
            <person name="Johannesson H."/>
        </authorList>
    </citation>
    <scope>NUCLEOTIDE SEQUENCE</scope>
    <source>
        <strain evidence="10">PSN4</strain>
    </source>
</reference>
<dbReference type="SMART" id="SM00388">
    <property type="entry name" value="HisKA"/>
    <property type="match status" value="1"/>
</dbReference>
<feature type="region of interest" description="Disordered" evidence="7">
    <location>
        <begin position="309"/>
        <end position="330"/>
    </location>
</feature>
<feature type="domain" description="Response regulatory" evidence="9">
    <location>
        <begin position="1138"/>
        <end position="1263"/>
    </location>
</feature>
<evidence type="ECO:0000256" key="2">
    <source>
        <dbReference type="ARBA" id="ARBA00012438"/>
    </source>
</evidence>
<evidence type="ECO:0000259" key="9">
    <source>
        <dbReference type="PROSITE" id="PS50110"/>
    </source>
</evidence>
<evidence type="ECO:0000256" key="1">
    <source>
        <dbReference type="ARBA" id="ARBA00000085"/>
    </source>
</evidence>
<keyword evidence="11" id="KW-1185">Reference proteome</keyword>
<evidence type="ECO:0000256" key="6">
    <source>
        <dbReference type="PROSITE-ProRule" id="PRU00169"/>
    </source>
</evidence>
<dbReference type="PRINTS" id="PR00344">
    <property type="entry name" value="BCTRLSENSOR"/>
</dbReference>
<dbReference type="Gene3D" id="3.30.565.10">
    <property type="entry name" value="Histidine kinase-like ATPase, C-terminal domain"/>
    <property type="match status" value="1"/>
</dbReference>
<dbReference type="Pfam" id="PF00072">
    <property type="entry name" value="Response_reg"/>
    <property type="match status" value="1"/>
</dbReference>
<comment type="caution">
    <text evidence="10">The sequence shown here is derived from an EMBL/GenBank/DDBJ whole genome shotgun (WGS) entry which is preliminary data.</text>
</comment>
<dbReference type="GO" id="GO:0005886">
    <property type="term" value="C:plasma membrane"/>
    <property type="evidence" value="ECO:0007669"/>
    <property type="project" value="TreeGrafter"/>
</dbReference>
<keyword evidence="5" id="KW-0418">Kinase</keyword>
<comment type="catalytic activity">
    <reaction evidence="1">
        <text>ATP + protein L-histidine = ADP + protein N-phospho-L-histidine.</text>
        <dbReference type="EC" id="2.7.13.3"/>
    </reaction>
</comment>
<dbReference type="EMBL" id="MU839837">
    <property type="protein sequence ID" value="KAK1753716.1"/>
    <property type="molecule type" value="Genomic_DNA"/>
</dbReference>
<dbReference type="PROSITE" id="PS50109">
    <property type="entry name" value="HIS_KIN"/>
    <property type="match status" value="1"/>
</dbReference>
<proteinExistence type="predicted"/>
<dbReference type="SUPFAM" id="SSF55781">
    <property type="entry name" value="GAF domain-like"/>
    <property type="match status" value="1"/>
</dbReference>
<evidence type="ECO:0000313" key="10">
    <source>
        <dbReference type="EMBL" id="KAK1753716.1"/>
    </source>
</evidence>
<dbReference type="SUPFAM" id="SSF52172">
    <property type="entry name" value="CheY-like"/>
    <property type="match status" value="1"/>
</dbReference>
<dbReference type="SMART" id="SM00448">
    <property type="entry name" value="REC"/>
    <property type="match status" value="1"/>
</dbReference>
<protein>
    <recommendedName>
        <fullName evidence="2">histidine kinase</fullName>
        <ecNumber evidence="2">2.7.13.3</ecNumber>
    </recommendedName>
</protein>
<dbReference type="InterPro" id="IPR001789">
    <property type="entry name" value="Sig_transdc_resp-reg_receiver"/>
</dbReference>
<feature type="modified residue" description="4-aspartylphosphate" evidence="6">
    <location>
        <position position="1189"/>
    </location>
</feature>
<dbReference type="InterPro" id="IPR004358">
    <property type="entry name" value="Sig_transdc_His_kin-like_C"/>
</dbReference>
<dbReference type="PANTHER" id="PTHR43047:SF72">
    <property type="entry name" value="OSMOSENSING HISTIDINE PROTEIN KINASE SLN1"/>
    <property type="match status" value="1"/>
</dbReference>
<dbReference type="CDD" id="cd00082">
    <property type="entry name" value="HisKA"/>
    <property type="match status" value="1"/>
</dbReference>